<feature type="chain" id="PRO_5001496414" description="HEAT repeat protein" evidence="2">
    <location>
        <begin position="39"/>
        <end position="925"/>
    </location>
</feature>
<evidence type="ECO:0000313" key="4">
    <source>
        <dbReference type="Proteomes" id="UP000019678"/>
    </source>
</evidence>
<comment type="caution">
    <text evidence="3">The sequence shown here is derived from an EMBL/GenBank/DDBJ whole genome shotgun (WGS) entry which is preliminary data.</text>
</comment>
<name>A0A017T7P4_9BACT</name>
<dbReference type="Gene3D" id="1.25.10.10">
    <property type="entry name" value="Leucine-rich Repeat Variant"/>
    <property type="match status" value="1"/>
</dbReference>
<dbReference type="Pfam" id="PF13646">
    <property type="entry name" value="HEAT_2"/>
    <property type="match status" value="1"/>
</dbReference>
<dbReference type="RefSeq" id="WP_052375520.1">
    <property type="nucleotide sequence ID" value="NZ_ASRX01000028.1"/>
</dbReference>
<evidence type="ECO:0008006" key="5">
    <source>
        <dbReference type="Google" id="ProtNLM"/>
    </source>
</evidence>
<dbReference type="SUPFAM" id="SSF48371">
    <property type="entry name" value="ARM repeat"/>
    <property type="match status" value="1"/>
</dbReference>
<keyword evidence="2" id="KW-0732">Signal</keyword>
<dbReference type="OrthoDB" id="5484172at2"/>
<feature type="region of interest" description="Disordered" evidence="1">
    <location>
        <begin position="298"/>
        <end position="337"/>
    </location>
</feature>
<accession>A0A017T7P4</accession>
<dbReference type="STRING" id="1192034.CAP_3803"/>
<organism evidence="3 4">
    <name type="scientific">Chondromyces apiculatus DSM 436</name>
    <dbReference type="NCBI Taxonomy" id="1192034"/>
    <lineage>
        <taxon>Bacteria</taxon>
        <taxon>Pseudomonadati</taxon>
        <taxon>Myxococcota</taxon>
        <taxon>Polyangia</taxon>
        <taxon>Polyangiales</taxon>
        <taxon>Polyangiaceae</taxon>
        <taxon>Chondromyces</taxon>
    </lineage>
</organism>
<dbReference type="InterPro" id="IPR016024">
    <property type="entry name" value="ARM-type_fold"/>
</dbReference>
<feature type="signal peptide" evidence="2">
    <location>
        <begin position="1"/>
        <end position="38"/>
    </location>
</feature>
<sequence>MTPRPPLLPTPSRTALPLLALLAGAFTTLSGATSVAAAADEPTHLVPAAAGQQALALRVGPSAITARACAAAPCTPDGANPLTIPTEIAGRLATAGAARVRTVQLEDGKRLARVDIPGDTGVWVALLAAPLTGKPSAPVLLWSGWTDIQRGEHGEERSQIILEEPAGKGHRVIVGQRRADVTLCGRPTVVAARAVDPATMTLTRGATVQNLPDAERARAVKLTAVRRDTPYVAPGFQLLRPTAASSAIAKRIAEIADRDPVTSWAEAKAGAGRGEFISFSAPSEVAIRGLELRIRPSRPLTDTPIAGPDAASPKAPAASPKSTASSPTPTAAPDPASVDGAAPSLLYLATEDRLFSIAVPADAWSAVGAGFEVTLPEELHASCVALVLDTTSAPRGVKDPQVTLSEVTARTDFDAMTPDALVGALAGGGPRATAAAAVLARSGPPAIRAAMEGYARLDQQGRLLAMGVIDGSSCADHVDFFAERLAESATAAAAARKQVKVRGALLPEGPEPEAHHAHDRVRRCGRAAAPALVKILARKPDLAALTVMARELALAAPDVAITTLLDTMTTANDATRRELRAALSVAAQAPRARLALEAELTPENAPENASQQTLLRPEKVRIDLLRAMGPALARVEGSTRAFQRLATPSASFDTRYLLLAPASELARGSDPAATTWLRAALRRDPDPHIRARAAEVAARASALTPDLLAAVADPEVRVREAAIGSLAELLAAGAAVPAGSEAAFSRRLGEDPWTFVRARAARALAALPVGIPRTPGTPATPATPRTAAAKAADQALARAVSDLYPEVRGEALDALGARRAIAHRDVVRARAEEPEELTEVRARALLALGEMCDRDSIALFTTLAQRARTPMGERDERLGQAAIAALSRIHPADLNKRLAPLLDKGVPRPIQETARAALEEPGQCR</sequence>
<evidence type="ECO:0000313" key="3">
    <source>
        <dbReference type="EMBL" id="EYF04992.1"/>
    </source>
</evidence>
<dbReference type="AlphaFoldDB" id="A0A017T7P4"/>
<dbReference type="Proteomes" id="UP000019678">
    <property type="component" value="Unassembled WGS sequence"/>
</dbReference>
<reference evidence="3 4" key="1">
    <citation type="submission" date="2013-05" db="EMBL/GenBank/DDBJ databases">
        <title>Genome assembly of Chondromyces apiculatus DSM 436.</title>
        <authorList>
            <person name="Sharma G."/>
            <person name="Khatri I."/>
            <person name="Kaur C."/>
            <person name="Mayilraj S."/>
            <person name="Subramanian S."/>
        </authorList>
    </citation>
    <scope>NUCLEOTIDE SEQUENCE [LARGE SCALE GENOMIC DNA]</scope>
    <source>
        <strain evidence="3 4">DSM 436</strain>
    </source>
</reference>
<proteinExistence type="predicted"/>
<dbReference type="EMBL" id="ASRX01000028">
    <property type="protein sequence ID" value="EYF04992.1"/>
    <property type="molecule type" value="Genomic_DNA"/>
</dbReference>
<keyword evidence="4" id="KW-1185">Reference proteome</keyword>
<evidence type="ECO:0000256" key="2">
    <source>
        <dbReference type="SAM" id="SignalP"/>
    </source>
</evidence>
<feature type="compositionally biased region" description="Low complexity" evidence="1">
    <location>
        <begin position="308"/>
        <end position="337"/>
    </location>
</feature>
<dbReference type="eggNOG" id="COG1413">
    <property type="taxonomic scope" value="Bacteria"/>
</dbReference>
<protein>
    <recommendedName>
        <fullName evidence="5">HEAT repeat protein</fullName>
    </recommendedName>
</protein>
<dbReference type="InterPro" id="IPR011989">
    <property type="entry name" value="ARM-like"/>
</dbReference>
<gene>
    <name evidence="3" type="ORF">CAP_3803</name>
</gene>
<evidence type="ECO:0000256" key="1">
    <source>
        <dbReference type="SAM" id="MobiDB-lite"/>
    </source>
</evidence>